<evidence type="ECO:0000313" key="3">
    <source>
        <dbReference type="Proteomes" id="UP001501565"/>
    </source>
</evidence>
<name>A0ABP7N6V6_9GAMM</name>
<reference evidence="3" key="1">
    <citation type="journal article" date="2019" name="Int. J. Syst. Evol. Microbiol.">
        <title>The Global Catalogue of Microorganisms (GCM) 10K type strain sequencing project: providing services to taxonomists for standard genome sequencing and annotation.</title>
        <authorList>
            <consortium name="The Broad Institute Genomics Platform"/>
            <consortium name="The Broad Institute Genome Sequencing Center for Infectious Disease"/>
            <person name="Wu L."/>
            <person name="Ma J."/>
        </authorList>
    </citation>
    <scope>NUCLEOTIDE SEQUENCE [LARGE SCALE GENOMIC DNA]</scope>
    <source>
        <strain evidence="3">JCM 17551</strain>
    </source>
</reference>
<comment type="caution">
    <text evidence="2">The sequence shown here is derived from an EMBL/GenBank/DDBJ whole genome shotgun (WGS) entry which is preliminary data.</text>
</comment>
<evidence type="ECO:0000256" key="1">
    <source>
        <dbReference type="SAM" id="SignalP"/>
    </source>
</evidence>
<dbReference type="Proteomes" id="UP001501565">
    <property type="component" value="Unassembled WGS sequence"/>
</dbReference>
<sequence>MGCKDYLALGVKFMKKTLVCLLLSACSYAASNEIIRLFDTNIMMNSVCSLSFTKNETTASYSPVFSEQGDCRIVTHPESNVPHIEFINGMYIFFVENNLKLGNSCKSEYTAMGVTKTNEVRATRVIKKSSSCYQAREIQAYQYFSTKLNAKDKIL</sequence>
<gene>
    <name evidence="2" type="ORF">GCM10022277_38530</name>
</gene>
<organism evidence="2 3">
    <name type="scientific">Litoribacillus peritrichatus</name>
    <dbReference type="NCBI Taxonomy" id="718191"/>
    <lineage>
        <taxon>Bacteria</taxon>
        <taxon>Pseudomonadati</taxon>
        <taxon>Pseudomonadota</taxon>
        <taxon>Gammaproteobacteria</taxon>
        <taxon>Oceanospirillales</taxon>
        <taxon>Oceanospirillaceae</taxon>
        <taxon>Litoribacillus</taxon>
    </lineage>
</organism>
<accession>A0ABP7N6V6</accession>
<dbReference type="EMBL" id="BAABBN010000015">
    <property type="protein sequence ID" value="GAA3938704.1"/>
    <property type="molecule type" value="Genomic_DNA"/>
</dbReference>
<proteinExistence type="predicted"/>
<feature type="signal peptide" evidence="1">
    <location>
        <begin position="1"/>
        <end position="29"/>
    </location>
</feature>
<feature type="chain" id="PRO_5045825055" evidence="1">
    <location>
        <begin position="30"/>
        <end position="155"/>
    </location>
</feature>
<keyword evidence="3" id="KW-1185">Reference proteome</keyword>
<keyword evidence="1" id="KW-0732">Signal</keyword>
<protein>
    <submittedName>
        <fullName evidence="2">Uncharacterized protein</fullName>
    </submittedName>
</protein>
<evidence type="ECO:0000313" key="2">
    <source>
        <dbReference type="EMBL" id="GAA3938704.1"/>
    </source>
</evidence>